<dbReference type="Gene3D" id="3.10.450.50">
    <property type="match status" value="1"/>
</dbReference>
<keyword evidence="2" id="KW-1185">Reference proteome</keyword>
<sequence length="386" mass="44520">MSNKILKSQMLQAVENQIRMNDPKCVNITLQRLVEKGYTKQEAKEMIAAILVEQMYFILKENKKFNEEEYEERLNSLGRELVLDHNDTALDKAEHSVEELLDQVAYNTGHFPKEEIEEIICKKEEAIPFLLDILKEIRDNPEQYRDEYGYFAHIYAAYLLAQFRVKEAYPILIDILSLPDDLPYDLFGDSILEAGSRMLATVWGSDASLIKALAENEEADEYMRGQAIEALAILALHNVLERDQVIAYYKKLINEPAIMNKPLLLGLLVIACCDIYPEELYEDIKNCYDEALVDESIIGMESVDDAMRQGKDYVLESSRNNTHMEFIEDTIAELEWWACFEETYKQRMNARQNFKSAQTITKPPKIGRNDLCPCGSGKKYKKCCGK</sequence>
<organism evidence="1 2">
    <name type="scientific">Geosporobacter ferrireducens</name>
    <dbReference type="NCBI Taxonomy" id="1424294"/>
    <lineage>
        <taxon>Bacteria</taxon>
        <taxon>Bacillati</taxon>
        <taxon>Bacillota</taxon>
        <taxon>Clostridia</taxon>
        <taxon>Peptostreptococcales</taxon>
        <taxon>Thermotaleaceae</taxon>
        <taxon>Geosporobacter</taxon>
    </lineage>
</organism>
<dbReference type="EMBL" id="CP017269">
    <property type="protein sequence ID" value="AOT71803.1"/>
    <property type="molecule type" value="Genomic_DNA"/>
</dbReference>
<evidence type="ECO:0000313" key="1">
    <source>
        <dbReference type="EMBL" id="AOT71803.1"/>
    </source>
</evidence>
<dbReference type="PANTHER" id="PTHR33747">
    <property type="entry name" value="UPF0225 PROTEIN SCO1677"/>
    <property type="match status" value="1"/>
</dbReference>
<dbReference type="STRING" id="1424294.Gferi_21060"/>
<dbReference type="Proteomes" id="UP000095743">
    <property type="component" value="Chromosome"/>
</dbReference>
<proteinExistence type="predicted"/>
<dbReference type="Pfam" id="PF06685">
    <property type="entry name" value="DUF1186"/>
    <property type="match status" value="1"/>
</dbReference>
<dbReference type="SUPFAM" id="SSF103642">
    <property type="entry name" value="Sec-C motif"/>
    <property type="match status" value="1"/>
</dbReference>
<protein>
    <recommendedName>
        <fullName evidence="3">DUF1186 domain-containing protein</fullName>
    </recommendedName>
</protein>
<evidence type="ECO:0000313" key="2">
    <source>
        <dbReference type="Proteomes" id="UP000095743"/>
    </source>
</evidence>
<dbReference type="PANTHER" id="PTHR33747:SF1">
    <property type="entry name" value="ADENYLATE CYCLASE-ASSOCIATED CAP C-TERMINAL DOMAIN-CONTAINING PROTEIN"/>
    <property type="match status" value="1"/>
</dbReference>
<gene>
    <name evidence="1" type="ORF">Gferi_21060</name>
</gene>
<dbReference type="Pfam" id="PF02810">
    <property type="entry name" value="SEC-C"/>
    <property type="match status" value="1"/>
</dbReference>
<dbReference type="InterPro" id="IPR010602">
    <property type="entry name" value="DUF1186"/>
</dbReference>
<reference evidence="1 2" key="1">
    <citation type="submission" date="2016-09" db="EMBL/GenBank/DDBJ databases">
        <title>Genomic analysis reveals versatility of anaerobic energy metabolism of Geosporobacter ferrireducens IRF9 of phylum Firmicutes.</title>
        <authorList>
            <person name="Kim S.-J."/>
        </authorList>
    </citation>
    <scope>NUCLEOTIDE SEQUENCE [LARGE SCALE GENOMIC DNA]</scope>
    <source>
        <strain evidence="1 2">IRF9</strain>
    </source>
</reference>
<evidence type="ECO:0008006" key="3">
    <source>
        <dbReference type="Google" id="ProtNLM"/>
    </source>
</evidence>
<dbReference type="KEGG" id="gfe:Gferi_21060"/>
<accession>A0A1D8GLM1</accession>
<dbReference type="AlphaFoldDB" id="A0A1D8GLM1"/>
<dbReference type="InterPro" id="IPR004027">
    <property type="entry name" value="SEC_C_motif"/>
</dbReference>
<name>A0A1D8GLM1_9FIRM</name>